<dbReference type="PANTHER" id="PTHR47545">
    <property type="entry name" value="MULTIFUNCTIONAL CCA PROTEIN"/>
    <property type="match status" value="1"/>
</dbReference>
<dbReference type="Pfam" id="PF01966">
    <property type="entry name" value="HD"/>
    <property type="match status" value="1"/>
</dbReference>
<dbReference type="CDD" id="cd00077">
    <property type="entry name" value="HDc"/>
    <property type="match status" value="1"/>
</dbReference>
<dbReference type="EMBL" id="JAGGJZ010000003">
    <property type="protein sequence ID" value="MBP1889685.1"/>
    <property type="molecule type" value="Genomic_DNA"/>
</dbReference>
<keyword evidence="4" id="KW-1185">Reference proteome</keyword>
<dbReference type="InterPro" id="IPR006674">
    <property type="entry name" value="HD_domain"/>
</dbReference>
<dbReference type="PANTHER" id="PTHR47545:SF2">
    <property type="entry name" value="CC-ADDING TRNA NUCLEOTIDYLTRANSFERASE"/>
    <property type="match status" value="1"/>
</dbReference>
<dbReference type="Gene3D" id="1.10.3090.10">
    <property type="entry name" value="cca-adding enzyme, domain 2"/>
    <property type="match status" value="1"/>
</dbReference>
<dbReference type="InterPro" id="IPR006675">
    <property type="entry name" value="HDIG_dom"/>
</dbReference>
<keyword evidence="1" id="KW-0547">Nucleotide-binding</keyword>
<dbReference type="InterPro" id="IPR003607">
    <property type="entry name" value="HD/PDEase_dom"/>
</dbReference>
<reference evidence="3 4" key="1">
    <citation type="submission" date="2021-03" db="EMBL/GenBank/DDBJ databases">
        <title>Genomic Encyclopedia of Type Strains, Phase IV (KMG-IV): sequencing the most valuable type-strain genomes for metagenomic binning, comparative biology and taxonomic classification.</title>
        <authorList>
            <person name="Goeker M."/>
        </authorList>
    </citation>
    <scope>NUCLEOTIDE SEQUENCE [LARGE SCALE GENOMIC DNA]</scope>
    <source>
        <strain evidence="3 4">DSM 3984</strain>
    </source>
</reference>
<dbReference type="RefSeq" id="WP_209796571.1">
    <property type="nucleotide sequence ID" value="NZ_JAGGJZ010000003.1"/>
</dbReference>
<evidence type="ECO:0000313" key="4">
    <source>
        <dbReference type="Proteomes" id="UP000783390"/>
    </source>
</evidence>
<comment type="caution">
    <text evidence="3">The sequence shown here is derived from an EMBL/GenBank/DDBJ whole genome shotgun (WGS) entry which is preliminary data.</text>
</comment>
<sequence>MDILEMKDIEHHLLYDKNPSEYFNYLLESGKLKKEPLNEIEKLKDVTQSKKHHPEGNVWNHTMLVIDNGAYYREYANDKKAFMWALLLHDIGKIKTTKLRKGRWTSYNHDNVGYYEGYKFLKKLGCCDNELIDKVRNLIKYHMHFLYIKNNLPFGNEEEMIKNVDINDITLVFLCDRLGRGGLNKEDKIEIIASIHEFLEKYMDKENKKLNLIR</sequence>
<organism evidence="3 4">
    <name type="scientific">Clostridium moniliforme</name>
    <dbReference type="NCBI Taxonomy" id="39489"/>
    <lineage>
        <taxon>Bacteria</taxon>
        <taxon>Bacillati</taxon>
        <taxon>Bacillota</taxon>
        <taxon>Clostridia</taxon>
        <taxon>Eubacteriales</taxon>
        <taxon>Clostridiaceae</taxon>
        <taxon>Clostridium</taxon>
    </lineage>
</organism>
<dbReference type="Proteomes" id="UP000783390">
    <property type="component" value="Unassembled WGS sequence"/>
</dbReference>
<accession>A0ABS4F0C9</accession>
<name>A0ABS4F0C9_9CLOT</name>
<gene>
    <name evidence="3" type="ORF">J2Z53_001268</name>
</gene>
<proteinExistence type="predicted"/>
<dbReference type="SUPFAM" id="SSF109604">
    <property type="entry name" value="HD-domain/PDEase-like"/>
    <property type="match status" value="1"/>
</dbReference>
<dbReference type="NCBIfam" id="TIGR00277">
    <property type="entry name" value="HDIG"/>
    <property type="match status" value="1"/>
</dbReference>
<evidence type="ECO:0000256" key="1">
    <source>
        <dbReference type="ARBA" id="ARBA00022741"/>
    </source>
</evidence>
<dbReference type="InterPro" id="IPR050124">
    <property type="entry name" value="tRNA_CCA-adding_enzyme"/>
</dbReference>
<feature type="domain" description="HD" evidence="2">
    <location>
        <begin position="58"/>
        <end position="161"/>
    </location>
</feature>
<evidence type="ECO:0000313" key="3">
    <source>
        <dbReference type="EMBL" id="MBP1889685.1"/>
    </source>
</evidence>
<evidence type="ECO:0000259" key="2">
    <source>
        <dbReference type="Pfam" id="PF01966"/>
    </source>
</evidence>
<protein>
    <submittedName>
        <fullName evidence="3">Nucleotidyltransferase with HDIG domain</fullName>
    </submittedName>
</protein>